<dbReference type="RefSeq" id="WP_290363437.1">
    <property type="nucleotide sequence ID" value="NZ_JAUFQU010000001.1"/>
</dbReference>
<evidence type="ECO:0000259" key="1">
    <source>
        <dbReference type="Pfam" id="PF11827"/>
    </source>
</evidence>
<dbReference type="Pfam" id="PF11827">
    <property type="entry name" value="DUF3347"/>
    <property type="match status" value="1"/>
</dbReference>
<accession>A0ABT8CSH4</accession>
<dbReference type="Gene3D" id="3.30.70.100">
    <property type="match status" value="1"/>
</dbReference>
<comment type="caution">
    <text evidence="2">The sequence shown here is derived from an EMBL/GenBank/DDBJ whole genome shotgun (WGS) entry which is preliminary data.</text>
</comment>
<evidence type="ECO:0000313" key="3">
    <source>
        <dbReference type="Proteomes" id="UP001242368"/>
    </source>
</evidence>
<evidence type="ECO:0000313" key="2">
    <source>
        <dbReference type="EMBL" id="MDN3707464.1"/>
    </source>
</evidence>
<keyword evidence="3" id="KW-1185">Reference proteome</keyword>
<protein>
    <submittedName>
        <fullName evidence="2">DUF3347 domain-containing protein</fullName>
    </submittedName>
</protein>
<dbReference type="InterPro" id="IPR021782">
    <property type="entry name" value="DUF3347"/>
</dbReference>
<dbReference type="SUPFAM" id="SSF55008">
    <property type="entry name" value="HMA, heavy metal-associated domain"/>
    <property type="match status" value="1"/>
</dbReference>
<dbReference type="Proteomes" id="UP001242368">
    <property type="component" value="Unassembled WGS sequence"/>
</dbReference>
<gene>
    <name evidence="2" type="ORF">QW060_10010</name>
</gene>
<reference evidence="3" key="1">
    <citation type="journal article" date="2019" name="Int. J. Syst. Evol. Microbiol.">
        <title>The Global Catalogue of Microorganisms (GCM) 10K type strain sequencing project: providing services to taxonomists for standard genome sequencing and annotation.</title>
        <authorList>
            <consortium name="The Broad Institute Genomics Platform"/>
            <consortium name="The Broad Institute Genome Sequencing Center for Infectious Disease"/>
            <person name="Wu L."/>
            <person name="Ma J."/>
        </authorList>
    </citation>
    <scope>NUCLEOTIDE SEQUENCE [LARGE SCALE GENOMIC DNA]</scope>
    <source>
        <strain evidence="3">CECT 7184</strain>
    </source>
</reference>
<feature type="domain" description="DUF3347" evidence="1">
    <location>
        <begin position="150"/>
        <end position="238"/>
    </location>
</feature>
<proteinExistence type="predicted"/>
<dbReference type="InterPro" id="IPR036163">
    <property type="entry name" value="HMA_dom_sf"/>
</dbReference>
<organism evidence="2 3">
    <name type="scientific">Paenimyroides ceti</name>
    <dbReference type="NCBI Taxonomy" id="395087"/>
    <lineage>
        <taxon>Bacteria</taxon>
        <taxon>Pseudomonadati</taxon>
        <taxon>Bacteroidota</taxon>
        <taxon>Flavobacteriia</taxon>
        <taxon>Flavobacteriales</taxon>
        <taxon>Flavobacteriaceae</taxon>
        <taxon>Paenimyroides</taxon>
    </lineage>
</organism>
<name>A0ABT8CSH4_9FLAO</name>
<dbReference type="EMBL" id="JAUFQU010000001">
    <property type="protein sequence ID" value="MDN3707464.1"/>
    <property type="molecule type" value="Genomic_DNA"/>
</dbReference>
<sequence>MKSIVKMFIIVSIFLSSVTNYGQIKNEITESVKIYGKCDICKNKIEQAGNKKKTASVRWDQKSQMAVISYDKTKTNREKILKRIALAGYDNEAFLAPDDIYNKLPECCHYERELKPLTMETKRHESMTINAHHGNEKNNKKSEDAIIQKILNSYFDIKDALVKTDATSAGKKAADLNTVVKAVDRSKLNTTEQNVWSKISNNVTTYSENMAKTKDINKQRELFALLSIEIYQLAKAAKSGFPIYYQHCPMYNSGKGADWLSKESTIKNPYYGSKMMNCGSTTETLN</sequence>